<protein>
    <recommendedName>
        <fullName evidence="4">Insulin-like domain-containing protein</fullName>
    </recommendedName>
</protein>
<dbReference type="AlphaFoldDB" id="A0A9P0GMG0"/>
<sequence length="83" mass="9756">MLQNLCNRIYNGPSKKSVMDILRPKPIDYDEYNNEIPDYSLDYYGYMNQKSANSVLSRKRRGIIEECCYSPCSRENLLLYCGK</sequence>
<dbReference type="InterPro" id="IPR022353">
    <property type="entry name" value="Insulin_CS"/>
</dbReference>
<evidence type="ECO:0000259" key="4">
    <source>
        <dbReference type="Pfam" id="PF00049"/>
    </source>
</evidence>
<name>A0A9P0GMG0_9CUCU</name>
<dbReference type="SUPFAM" id="SSF56994">
    <property type="entry name" value="Insulin-like"/>
    <property type="match status" value="1"/>
</dbReference>
<evidence type="ECO:0000256" key="3">
    <source>
        <dbReference type="ARBA" id="ARBA00022729"/>
    </source>
</evidence>
<organism evidence="5 6">
    <name type="scientific">Ceutorhynchus assimilis</name>
    <name type="common">cabbage seed weevil</name>
    <dbReference type="NCBI Taxonomy" id="467358"/>
    <lineage>
        <taxon>Eukaryota</taxon>
        <taxon>Metazoa</taxon>
        <taxon>Ecdysozoa</taxon>
        <taxon>Arthropoda</taxon>
        <taxon>Hexapoda</taxon>
        <taxon>Insecta</taxon>
        <taxon>Pterygota</taxon>
        <taxon>Neoptera</taxon>
        <taxon>Endopterygota</taxon>
        <taxon>Coleoptera</taxon>
        <taxon>Polyphaga</taxon>
        <taxon>Cucujiformia</taxon>
        <taxon>Curculionidae</taxon>
        <taxon>Ceutorhynchinae</taxon>
        <taxon>Ceutorhynchus</taxon>
    </lineage>
</organism>
<dbReference type="GO" id="GO:0005179">
    <property type="term" value="F:hormone activity"/>
    <property type="evidence" value="ECO:0007669"/>
    <property type="project" value="InterPro"/>
</dbReference>
<dbReference type="InterPro" id="IPR036438">
    <property type="entry name" value="Insulin-like_sf"/>
</dbReference>
<comment type="similarity">
    <text evidence="1">Belongs to the insulin family.</text>
</comment>
<dbReference type="EMBL" id="OU892278">
    <property type="protein sequence ID" value="CAH1126585.1"/>
    <property type="molecule type" value="Genomic_DNA"/>
</dbReference>
<evidence type="ECO:0000313" key="5">
    <source>
        <dbReference type="EMBL" id="CAH1126585.1"/>
    </source>
</evidence>
<evidence type="ECO:0000256" key="1">
    <source>
        <dbReference type="ARBA" id="ARBA00009034"/>
    </source>
</evidence>
<dbReference type="Proteomes" id="UP001152799">
    <property type="component" value="Chromosome 2"/>
</dbReference>
<accession>A0A9P0GMG0</accession>
<evidence type="ECO:0000313" key="6">
    <source>
        <dbReference type="Proteomes" id="UP001152799"/>
    </source>
</evidence>
<dbReference type="GO" id="GO:0005576">
    <property type="term" value="C:extracellular region"/>
    <property type="evidence" value="ECO:0007669"/>
    <property type="project" value="InterPro"/>
</dbReference>
<evidence type="ECO:0000256" key="2">
    <source>
        <dbReference type="ARBA" id="ARBA00022685"/>
    </source>
</evidence>
<keyword evidence="6" id="KW-1185">Reference proteome</keyword>
<gene>
    <name evidence="5" type="ORF">CEUTPL_LOCUS5427</name>
</gene>
<reference evidence="5" key="1">
    <citation type="submission" date="2022-01" db="EMBL/GenBank/DDBJ databases">
        <authorList>
            <person name="King R."/>
        </authorList>
    </citation>
    <scope>NUCLEOTIDE SEQUENCE</scope>
</reference>
<dbReference type="OrthoDB" id="6330326at2759"/>
<dbReference type="Gene3D" id="1.10.100.10">
    <property type="entry name" value="Insulin-like"/>
    <property type="match status" value="1"/>
</dbReference>
<keyword evidence="3" id="KW-0732">Signal</keyword>
<dbReference type="Pfam" id="PF00049">
    <property type="entry name" value="Insulin"/>
    <property type="match status" value="1"/>
</dbReference>
<keyword evidence="2" id="KW-0165">Cleavage on pair of basic residues</keyword>
<feature type="domain" description="Insulin-like" evidence="4">
    <location>
        <begin position="55"/>
        <end position="81"/>
    </location>
</feature>
<proteinExistence type="inferred from homology"/>
<dbReference type="InterPro" id="IPR016179">
    <property type="entry name" value="Insulin-like"/>
</dbReference>
<dbReference type="PROSITE" id="PS00262">
    <property type="entry name" value="INSULIN"/>
    <property type="match status" value="1"/>
</dbReference>